<dbReference type="Pfam" id="PF13167">
    <property type="entry name" value="GTP-bdg_N"/>
    <property type="match status" value="1"/>
</dbReference>
<dbReference type="AlphaFoldDB" id="A0A3Q9HS88"/>
<dbReference type="InterPro" id="IPR032305">
    <property type="entry name" value="GTP-bd_M"/>
</dbReference>
<dbReference type="FunFam" id="3.40.50.11060:FF:000001">
    <property type="entry name" value="GTPase HflX"/>
    <property type="match status" value="1"/>
</dbReference>
<evidence type="ECO:0000256" key="3">
    <source>
        <dbReference type="ARBA" id="ARBA00022741"/>
    </source>
</evidence>
<keyword evidence="1 6" id="KW-0963">Cytoplasm</keyword>
<evidence type="ECO:0000259" key="8">
    <source>
        <dbReference type="PROSITE" id="PS51705"/>
    </source>
</evidence>
<dbReference type="EMBL" id="CP016379">
    <property type="protein sequence ID" value="AZR74221.1"/>
    <property type="molecule type" value="Genomic_DNA"/>
</dbReference>
<dbReference type="GO" id="GO:0046872">
    <property type="term" value="F:metal ion binding"/>
    <property type="evidence" value="ECO:0007669"/>
    <property type="project" value="UniProtKB-KW"/>
</dbReference>
<comment type="function">
    <text evidence="6">GTPase that associates with the 50S ribosomal subunit and may have a role during protein synthesis or ribosome biogenesis.</text>
</comment>
<keyword evidence="4" id="KW-0460">Magnesium</keyword>
<gene>
    <name evidence="6" type="primary">hflX</name>
    <name evidence="9" type="ORF">BBF96_12930</name>
</gene>
<dbReference type="GO" id="GO:0003924">
    <property type="term" value="F:GTPase activity"/>
    <property type="evidence" value="ECO:0007669"/>
    <property type="project" value="UniProtKB-UniRule"/>
</dbReference>
<dbReference type="Gene3D" id="3.40.50.11060">
    <property type="entry name" value="GTPase HflX, N-terminal domain"/>
    <property type="match status" value="1"/>
</dbReference>
<dbReference type="SUPFAM" id="SSF52540">
    <property type="entry name" value="P-loop containing nucleoside triphosphate hydrolases"/>
    <property type="match status" value="1"/>
</dbReference>
<dbReference type="GO" id="GO:0005737">
    <property type="term" value="C:cytoplasm"/>
    <property type="evidence" value="ECO:0007669"/>
    <property type="project" value="UniProtKB-SubCell"/>
</dbReference>
<dbReference type="Proteomes" id="UP000267250">
    <property type="component" value="Chromosome"/>
</dbReference>
<dbReference type="InterPro" id="IPR030394">
    <property type="entry name" value="G_HFLX_dom"/>
</dbReference>
<dbReference type="RefSeq" id="WP_236777823.1">
    <property type="nucleotide sequence ID" value="NZ_CP016379.1"/>
</dbReference>
<dbReference type="GO" id="GO:0005525">
    <property type="term" value="F:GTP binding"/>
    <property type="evidence" value="ECO:0007669"/>
    <property type="project" value="UniProtKB-UniRule"/>
</dbReference>
<keyword evidence="3 6" id="KW-0547">Nucleotide-binding</keyword>
<dbReference type="InterPro" id="IPR006073">
    <property type="entry name" value="GTP-bd"/>
</dbReference>
<evidence type="ECO:0000256" key="2">
    <source>
        <dbReference type="ARBA" id="ARBA00022723"/>
    </source>
</evidence>
<keyword evidence="2" id="KW-0479">Metal-binding</keyword>
<evidence type="ECO:0000256" key="5">
    <source>
        <dbReference type="ARBA" id="ARBA00023134"/>
    </source>
</evidence>
<evidence type="ECO:0000256" key="6">
    <source>
        <dbReference type="HAMAP-Rule" id="MF_00900"/>
    </source>
</evidence>
<comment type="subunit">
    <text evidence="6">Monomer. Associates with the 50S ribosomal subunit.</text>
</comment>
<dbReference type="Gene3D" id="3.40.50.300">
    <property type="entry name" value="P-loop containing nucleotide triphosphate hydrolases"/>
    <property type="match status" value="1"/>
</dbReference>
<evidence type="ECO:0000256" key="7">
    <source>
        <dbReference type="SAM" id="Coils"/>
    </source>
</evidence>
<evidence type="ECO:0000256" key="1">
    <source>
        <dbReference type="ARBA" id="ARBA00022490"/>
    </source>
</evidence>
<dbReference type="PANTHER" id="PTHR10229">
    <property type="entry name" value="GTP-BINDING PROTEIN HFLX"/>
    <property type="match status" value="1"/>
</dbReference>
<dbReference type="PROSITE" id="PS51705">
    <property type="entry name" value="G_HFLX"/>
    <property type="match status" value="1"/>
</dbReference>
<dbReference type="GO" id="GO:0043022">
    <property type="term" value="F:ribosome binding"/>
    <property type="evidence" value="ECO:0007669"/>
    <property type="project" value="TreeGrafter"/>
</dbReference>
<name>A0A3Q9HS88_9FIRM</name>
<dbReference type="InterPro" id="IPR016496">
    <property type="entry name" value="GTPase_HflX"/>
</dbReference>
<dbReference type="KEGG" id="aft:BBF96_12930"/>
<evidence type="ECO:0000313" key="9">
    <source>
        <dbReference type="EMBL" id="AZR74221.1"/>
    </source>
</evidence>
<reference evidence="9 10" key="1">
    <citation type="submission" date="2016-07" db="EMBL/GenBank/DDBJ databases">
        <title>Genome and transcriptome analysis of iron-reducing fermentative bacteria Anoxybacter fermentans.</title>
        <authorList>
            <person name="Zeng X."/>
            <person name="Shao Z."/>
        </authorList>
    </citation>
    <scope>NUCLEOTIDE SEQUENCE [LARGE SCALE GENOMIC DNA]</scope>
    <source>
        <strain evidence="9 10">DY22613</strain>
    </source>
</reference>
<protein>
    <recommendedName>
        <fullName evidence="6">GTPase HflX</fullName>
    </recommendedName>
    <alternativeName>
        <fullName evidence="6">GTP-binding protein HflX</fullName>
    </alternativeName>
</protein>
<dbReference type="InterPro" id="IPR025121">
    <property type="entry name" value="GTPase_HflX_N"/>
</dbReference>
<keyword evidence="5 6" id="KW-0342">GTP-binding</keyword>
<dbReference type="Pfam" id="PF16360">
    <property type="entry name" value="GTP-bdg_M"/>
    <property type="match status" value="1"/>
</dbReference>
<dbReference type="InterPro" id="IPR042108">
    <property type="entry name" value="GTPase_HflX_N_sf"/>
</dbReference>
<dbReference type="CDD" id="cd01878">
    <property type="entry name" value="HflX"/>
    <property type="match status" value="1"/>
</dbReference>
<dbReference type="PANTHER" id="PTHR10229:SF0">
    <property type="entry name" value="GTP-BINDING PROTEIN 6-RELATED"/>
    <property type="match status" value="1"/>
</dbReference>
<dbReference type="NCBIfam" id="TIGR03156">
    <property type="entry name" value="GTP_HflX"/>
    <property type="match status" value="1"/>
</dbReference>
<keyword evidence="7" id="KW-0175">Coiled coil</keyword>
<accession>A0A3Q9HS88</accession>
<dbReference type="Pfam" id="PF01926">
    <property type="entry name" value="MMR_HSR1"/>
    <property type="match status" value="1"/>
</dbReference>
<evidence type="ECO:0000313" key="10">
    <source>
        <dbReference type="Proteomes" id="UP000267250"/>
    </source>
</evidence>
<keyword evidence="10" id="KW-1185">Reference proteome</keyword>
<feature type="domain" description="Hflx-type G" evidence="8">
    <location>
        <begin position="377"/>
        <end position="541"/>
    </location>
</feature>
<sequence>MFPLDKLKVSRKIYEKLEEMIQWSDIHTELISSKKLEKVKDFVFKNDINLHLITNRRGQILGVFPGEMDETILREWEEITFNNAQSLSGLRWLIFGVDLEIYNLTLKEKYIFVRYGFDLYLKADLRTNEAMIFYPEVCEGFLSRSFVSEGSYSLCDLTHLDPEYRIEEIEAELKEGSSHLIQEGLKERALLVGLDLPVNKDQYSLEESLAELKQLTLTAGAEVVGMIIQKRDAPHPAFYIGQGKAVELKYRAYLEQIDLIIFDDELTPAQQRNLEELIEVKIVDRSRLILDIFAQHARTREGKLQVELAQLKYMLPRLTGLGSKLSRLGGGIGTRGPGETKLEVDRRRIRKRIQDLEKEIKQLAGLRELHQQNRNLPVVALVGYTNAGKSTLLNKLTNAGVLSEDKLFATLDPTMRKLDLGSSAVLLSDTVGFIQKLPHHLIAAFRATLEEVQRADILLHIVDASHSERELQMRTVWNVLGDLEVLEKPIITVFNKADLISTNEAEYLRERIRPSAVISALTGEGIEDLLDLIRKEVERDFKELEVIFPYNQGGWVEKLHKTANVLKEEYRNEGIYMKVKVDPILAGQLEEYVIRKMVK</sequence>
<dbReference type="InterPro" id="IPR027417">
    <property type="entry name" value="P-loop_NTPase"/>
</dbReference>
<feature type="coiled-coil region" evidence="7">
    <location>
        <begin position="339"/>
        <end position="373"/>
    </location>
</feature>
<dbReference type="Gene3D" id="6.10.250.2860">
    <property type="match status" value="1"/>
</dbReference>
<dbReference type="PRINTS" id="PR00326">
    <property type="entry name" value="GTP1OBG"/>
</dbReference>
<comment type="similarity">
    <text evidence="6">Belongs to the TRAFAC class OBG-HflX-like GTPase superfamily. HflX GTPase family.</text>
</comment>
<comment type="subcellular location">
    <subcellularLocation>
        <location evidence="6">Cytoplasm</location>
    </subcellularLocation>
    <text evidence="6">May associate with membranes.</text>
</comment>
<dbReference type="HAMAP" id="MF_00900">
    <property type="entry name" value="GTPase_HflX"/>
    <property type="match status" value="1"/>
</dbReference>
<proteinExistence type="inferred from homology"/>
<evidence type="ECO:0000256" key="4">
    <source>
        <dbReference type="ARBA" id="ARBA00022842"/>
    </source>
</evidence>
<organism evidence="9 10">
    <name type="scientific">Anoxybacter fermentans</name>
    <dbReference type="NCBI Taxonomy" id="1323375"/>
    <lineage>
        <taxon>Bacteria</taxon>
        <taxon>Bacillati</taxon>
        <taxon>Bacillota</taxon>
        <taxon>Clostridia</taxon>
        <taxon>Halanaerobiales</taxon>
        <taxon>Anoxybacter</taxon>
    </lineage>
</organism>